<keyword evidence="2" id="KW-1185">Reference proteome</keyword>
<sequence length="67" mass="7380">MGHLKIYDTNIDKASIAAEREYTYLKSSSEHKILALLNLNRTSVALNGGSPLKKPQGLGLVIRRSNL</sequence>
<organism evidence="1 2">
    <name type="scientific">Pedobacter yonginense</name>
    <dbReference type="NCBI Taxonomy" id="651869"/>
    <lineage>
        <taxon>Bacteria</taxon>
        <taxon>Pseudomonadati</taxon>
        <taxon>Bacteroidota</taxon>
        <taxon>Sphingobacteriia</taxon>
        <taxon>Sphingobacteriales</taxon>
        <taxon>Sphingobacteriaceae</taxon>
        <taxon>Pedobacter</taxon>
    </lineage>
</organism>
<proteinExistence type="predicted"/>
<dbReference type="AlphaFoldDB" id="A0A317EUT1"/>
<dbReference type="Proteomes" id="UP000245379">
    <property type="component" value="Unassembled WGS sequence"/>
</dbReference>
<accession>A0A317EUT1</accession>
<gene>
    <name evidence="1" type="ORF">DHW03_03580</name>
</gene>
<evidence type="ECO:0000313" key="1">
    <source>
        <dbReference type="EMBL" id="PWS28928.1"/>
    </source>
</evidence>
<name>A0A317EUT1_9SPHI</name>
<comment type="caution">
    <text evidence="1">The sequence shown here is derived from an EMBL/GenBank/DDBJ whole genome shotgun (WGS) entry which is preliminary data.</text>
</comment>
<dbReference type="EMBL" id="QGNZ01000001">
    <property type="protein sequence ID" value="PWS28928.1"/>
    <property type="molecule type" value="Genomic_DNA"/>
</dbReference>
<evidence type="ECO:0000313" key="2">
    <source>
        <dbReference type="Proteomes" id="UP000245379"/>
    </source>
</evidence>
<protein>
    <submittedName>
        <fullName evidence="1">Uncharacterized protein</fullName>
    </submittedName>
</protein>
<reference evidence="1 2" key="1">
    <citation type="submission" date="2018-05" db="EMBL/GenBank/DDBJ databases">
        <title>Pedobacter paludis sp. nov., isolated from wetland soil.</title>
        <authorList>
            <person name="Zhang Y."/>
            <person name="Wang G."/>
        </authorList>
    </citation>
    <scope>NUCLEOTIDE SEQUENCE [LARGE SCALE GENOMIC DNA]</scope>
    <source>
        <strain evidence="1 2">KCTC22721</strain>
    </source>
</reference>